<accession>A0A834KJR1</accession>
<dbReference type="GO" id="GO:0071897">
    <property type="term" value="P:DNA biosynthetic process"/>
    <property type="evidence" value="ECO:0007669"/>
    <property type="project" value="UniProtKB-ARBA"/>
</dbReference>
<sequence>MEMRLHQWEYKKIIDGGVVYQWYQQCPKADNHTPKNCSEEDKRPKYFKYQTFVCIVAQGKKSVTLFIMPERQYKFLKTPFGFSVNPTRFLRFVDEVFKDLIRRRIIFMYVDDIIITRKTEMKKHSTIY</sequence>
<evidence type="ECO:0000259" key="1">
    <source>
        <dbReference type="Pfam" id="PF00078"/>
    </source>
</evidence>
<evidence type="ECO:0000313" key="3">
    <source>
        <dbReference type="Proteomes" id="UP000614350"/>
    </source>
</evidence>
<protein>
    <recommendedName>
        <fullName evidence="1">Reverse transcriptase domain-containing protein</fullName>
    </recommendedName>
</protein>
<name>A0A834KJR1_VESVU</name>
<reference evidence="2" key="1">
    <citation type="journal article" date="2020" name="G3 (Bethesda)">
        <title>High-Quality Assemblies for Three Invasive Social Wasps from the &lt;i&gt;Vespula&lt;/i&gt; Genus.</title>
        <authorList>
            <person name="Harrop T.W.R."/>
            <person name="Guhlin J."/>
            <person name="McLaughlin G.M."/>
            <person name="Permina E."/>
            <person name="Stockwell P."/>
            <person name="Gilligan J."/>
            <person name="Le Lec M.F."/>
            <person name="Gruber M.A.M."/>
            <person name="Quinn O."/>
            <person name="Lovegrove M."/>
            <person name="Duncan E.J."/>
            <person name="Remnant E.J."/>
            <person name="Van Eeckhoven J."/>
            <person name="Graham B."/>
            <person name="Knapp R.A."/>
            <person name="Langford K.W."/>
            <person name="Kronenberg Z."/>
            <person name="Press M.O."/>
            <person name="Eacker S.M."/>
            <person name="Wilson-Rankin E.E."/>
            <person name="Purcell J."/>
            <person name="Lester P.J."/>
            <person name="Dearden P.K."/>
        </authorList>
    </citation>
    <scope>NUCLEOTIDE SEQUENCE</scope>
    <source>
        <strain evidence="2">Marl-1</strain>
    </source>
</reference>
<dbReference type="InterPro" id="IPR043128">
    <property type="entry name" value="Rev_trsase/Diguanyl_cyclase"/>
</dbReference>
<dbReference type="Gene3D" id="3.30.70.270">
    <property type="match status" value="1"/>
</dbReference>
<evidence type="ECO:0000313" key="2">
    <source>
        <dbReference type="EMBL" id="KAF7408066.1"/>
    </source>
</evidence>
<dbReference type="InterPro" id="IPR043502">
    <property type="entry name" value="DNA/RNA_pol_sf"/>
</dbReference>
<proteinExistence type="predicted"/>
<dbReference type="Pfam" id="PF00078">
    <property type="entry name" value="RVT_1"/>
    <property type="match status" value="1"/>
</dbReference>
<organism evidence="2 3">
    <name type="scientific">Vespula vulgaris</name>
    <name type="common">Yellow jacket</name>
    <name type="synonym">Wasp</name>
    <dbReference type="NCBI Taxonomy" id="7454"/>
    <lineage>
        <taxon>Eukaryota</taxon>
        <taxon>Metazoa</taxon>
        <taxon>Ecdysozoa</taxon>
        <taxon>Arthropoda</taxon>
        <taxon>Hexapoda</taxon>
        <taxon>Insecta</taxon>
        <taxon>Pterygota</taxon>
        <taxon>Neoptera</taxon>
        <taxon>Endopterygota</taxon>
        <taxon>Hymenoptera</taxon>
        <taxon>Apocrita</taxon>
        <taxon>Aculeata</taxon>
        <taxon>Vespoidea</taxon>
        <taxon>Vespidae</taxon>
        <taxon>Vespinae</taxon>
        <taxon>Vespula</taxon>
    </lineage>
</organism>
<dbReference type="SUPFAM" id="SSF56672">
    <property type="entry name" value="DNA/RNA polymerases"/>
    <property type="match status" value="1"/>
</dbReference>
<keyword evidence="3" id="KW-1185">Reference proteome</keyword>
<dbReference type="Gene3D" id="3.10.10.10">
    <property type="entry name" value="HIV Type 1 Reverse Transcriptase, subunit A, domain 1"/>
    <property type="match status" value="1"/>
</dbReference>
<comment type="caution">
    <text evidence="2">The sequence shown here is derived from an EMBL/GenBank/DDBJ whole genome shotgun (WGS) entry which is preliminary data.</text>
</comment>
<dbReference type="InterPro" id="IPR000477">
    <property type="entry name" value="RT_dom"/>
</dbReference>
<gene>
    <name evidence="2" type="ORF">HZH66_002603</name>
</gene>
<dbReference type="EMBL" id="JACSEA010000002">
    <property type="protein sequence ID" value="KAF7408066.1"/>
    <property type="molecule type" value="Genomic_DNA"/>
</dbReference>
<dbReference type="Proteomes" id="UP000614350">
    <property type="component" value="Unassembled WGS sequence"/>
</dbReference>
<dbReference type="AlphaFoldDB" id="A0A834KJR1"/>
<feature type="domain" description="Reverse transcriptase" evidence="1">
    <location>
        <begin position="70"/>
        <end position="126"/>
    </location>
</feature>